<dbReference type="EMBL" id="VDUW01000005">
    <property type="protein sequence ID" value="TXL64456.1"/>
    <property type="molecule type" value="Genomic_DNA"/>
</dbReference>
<reference evidence="2 3" key="1">
    <citation type="submission" date="2019-06" db="EMBL/GenBank/DDBJ databases">
        <title>Cerasibacillus sp. nov., isolated from maize field.</title>
        <authorList>
            <person name="Lin S.-Y."/>
            <person name="Tsai C.-F."/>
            <person name="Young C.-C."/>
        </authorList>
    </citation>
    <scope>NUCLEOTIDE SEQUENCE [LARGE SCALE GENOMIC DNA]</scope>
    <source>
        <strain evidence="2 3">CC-CFT480</strain>
    </source>
</reference>
<name>A0A5C8NRZ2_9BACI</name>
<evidence type="ECO:0000313" key="2">
    <source>
        <dbReference type="EMBL" id="TXL64456.1"/>
    </source>
</evidence>
<dbReference type="InterPro" id="IPR047801">
    <property type="entry name" value="Peptidase_C45"/>
</dbReference>
<dbReference type="Gene3D" id="1.10.10.2120">
    <property type="match status" value="1"/>
</dbReference>
<protein>
    <recommendedName>
        <fullName evidence="1">Peptidase C45 hydrolase domain-containing protein</fullName>
    </recommendedName>
</protein>
<dbReference type="InterPro" id="IPR005079">
    <property type="entry name" value="Peptidase_C45_hydrolase"/>
</dbReference>
<evidence type="ECO:0000259" key="1">
    <source>
        <dbReference type="Pfam" id="PF03417"/>
    </source>
</evidence>
<sequence length="368" mass="41700">MQSSSLNYCTQWRSDTIKILNLNGSAHEMGRKHGQLAKEEIEFSLDSYEKLFWHERNIEWDEAVELAKSHVDAIKETNVELLEEIEGIAEGASVRFEDILALNARSEIALTGNKHDGCTSVAVMPPLGQKAYLAQTWDWRSSQSRSLVALRIKKENGVKINMITEGGIIGKIGSNNHGLGVCLNAIRSEVKTDQLPIHLGLREILNSMTLEEAQDKVANGKIASSANMLIAQDNINQKRAINMELSPQHFDTRETKSSYLYHTNHFCSTHLNKKLHTHTKENSFIRKDRMKDLIEAHARESVTESDIKGWLSDHANTPNSICRHKNHHLSDYEDSITAFAVIMNLTDRKMHVMEGQPCNPIQAYNFRF</sequence>
<organism evidence="2 3">
    <name type="scientific">Cerasibacillus terrae</name>
    <dbReference type="NCBI Taxonomy" id="2498845"/>
    <lineage>
        <taxon>Bacteria</taxon>
        <taxon>Bacillati</taxon>
        <taxon>Bacillota</taxon>
        <taxon>Bacilli</taxon>
        <taxon>Bacillales</taxon>
        <taxon>Bacillaceae</taxon>
        <taxon>Cerasibacillus</taxon>
    </lineage>
</organism>
<evidence type="ECO:0000313" key="3">
    <source>
        <dbReference type="Proteomes" id="UP000321574"/>
    </source>
</evidence>
<dbReference type="AlphaFoldDB" id="A0A5C8NRZ2"/>
<dbReference type="Pfam" id="PF03417">
    <property type="entry name" value="AAT"/>
    <property type="match status" value="1"/>
</dbReference>
<feature type="domain" description="Peptidase C45 hydrolase" evidence="1">
    <location>
        <begin position="130"/>
        <end position="357"/>
    </location>
</feature>
<dbReference type="NCBIfam" id="NF040521">
    <property type="entry name" value="C45_proenzyme"/>
    <property type="match status" value="1"/>
</dbReference>
<dbReference type="RefSeq" id="WP_147667267.1">
    <property type="nucleotide sequence ID" value="NZ_VDUW01000005.1"/>
</dbReference>
<dbReference type="Proteomes" id="UP000321574">
    <property type="component" value="Unassembled WGS sequence"/>
</dbReference>
<keyword evidence="3" id="KW-1185">Reference proteome</keyword>
<dbReference type="InterPro" id="IPR047794">
    <property type="entry name" value="C45_proenzyme-like"/>
</dbReference>
<dbReference type="OrthoDB" id="8109453at2"/>
<accession>A0A5C8NRZ2</accession>
<proteinExistence type="predicted"/>
<dbReference type="PANTHER" id="PTHR34180">
    <property type="entry name" value="PEPTIDASE C45"/>
    <property type="match status" value="1"/>
</dbReference>
<gene>
    <name evidence="2" type="ORF">FHP05_09045</name>
</gene>
<dbReference type="PANTHER" id="PTHR34180:SF1">
    <property type="entry name" value="BETA-ALANYL-DOPAMINE_CARCININE HYDROLASE"/>
    <property type="match status" value="1"/>
</dbReference>
<dbReference type="Gene3D" id="3.60.60.10">
    <property type="entry name" value="Penicillin V Acylase, Chain A"/>
    <property type="match status" value="1"/>
</dbReference>
<comment type="caution">
    <text evidence="2">The sequence shown here is derived from an EMBL/GenBank/DDBJ whole genome shotgun (WGS) entry which is preliminary data.</text>
</comment>